<dbReference type="Pfam" id="PF13860">
    <property type="entry name" value="FlgD_ig"/>
    <property type="match status" value="1"/>
</dbReference>
<dbReference type="RefSeq" id="WP_311361564.1">
    <property type="nucleotide sequence ID" value="NZ_JAVRIE010000003.1"/>
</dbReference>
<accession>A0AAW8R3Y5</accession>
<dbReference type="EMBL" id="JAVRIE010000003">
    <property type="protein sequence ID" value="MDT0582788.1"/>
    <property type="molecule type" value="Genomic_DNA"/>
</dbReference>
<evidence type="ECO:0000256" key="2">
    <source>
        <dbReference type="ARBA" id="ARBA00016013"/>
    </source>
</evidence>
<dbReference type="Gene3D" id="2.30.30.910">
    <property type="match status" value="1"/>
</dbReference>
<dbReference type="NCBIfam" id="NF005176">
    <property type="entry name" value="PRK06655.1-1"/>
    <property type="match status" value="1"/>
</dbReference>
<dbReference type="Proteomes" id="UP001249020">
    <property type="component" value="Unassembled WGS sequence"/>
</dbReference>
<dbReference type="Pfam" id="PF13861">
    <property type="entry name" value="FLgD_tudor"/>
    <property type="match status" value="1"/>
</dbReference>
<keyword evidence="8" id="KW-0969">Cilium</keyword>
<evidence type="ECO:0000256" key="4">
    <source>
        <dbReference type="ARBA" id="ARBA00024746"/>
    </source>
</evidence>
<reference evidence="8 9" key="1">
    <citation type="submission" date="2023-09" db="EMBL/GenBank/DDBJ databases">
        <authorList>
            <person name="Rey-Velasco X."/>
        </authorList>
    </citation>
    <scope>NUCLEOTIDE SEQUENCE [LARGE SCALE GENOMIC DNA]</scope>
    <source>
        <strain evidence="8 9">W409</strain>
    </source>
</reference>
<comment type="function">
    <text evidence="4 5">Required for flagellar hook formation. May act as a scaffolding protein.</text>
</comment>
<sequence length="230" mass="24525">MNTLERNTTGLNNDLYWQPEPVKVSDGSEQNLKQEDFFALLTEQLANQDPTKPVDNDQLVAQMTSFTTADGISQLNEKFESFSSSMTSNQALQASSLIGQDVLVTGNIGHVANQGEGITGVIINEQTSQNTKIAIQNAQGEVVRTMDVGTLAAGNIEFNWDGTDQNGNPLPPGDYAVQVQGDVFGEPTSLATAINRHVDSVSLAASSQGVILNLDGDVSIKLDDVIQIGS</sequence>
<dbReference type="Pfam" id="PF03963">
    <property type="entry name" value="FlgD"/>
    <property type="match status" value="1"/>
</dbReference>
<comment type="caution">
    <text evidence="8">The sequence shown here is derived from an EMBL/GenBank/DDBJ whole genome shotgun (WGS) entry which is preliminary data.</text>
</comment>
<dbReference type="InterPro" id="IPR025963">
    <property type="entry name" value="FLgD_Tudor"/>
</dbReference>
<organism evidence="8 9">
    <name type="scientific">Brumicola blandensis</name>
    <dbReference type="NCBI Taxonomy" id="3075611"/>
    <lineage>
        <taxon>Bacteria</taxon>
        <taxon>Pseudomonadati</taxon>
        <taxon>Pseudomonadota</taxon>
        <taxon>Gammaproteobacteria</taxon>
        <taxon>Alteromonadales</taxon>
        <taxon>Alteromonadaceae</taxon>
        <taxon>Brumicola</taxon>
    </lineage>
</organism>
<dbReference type="AlphaFoldDB" id="A0AAW8R3Y5"/>
<comment type="similarity">
    <text evidence="1 5">Belongs to the FlgD family.</text>
</comment>
<evidence type="ECO:0000313" key="8">
    <source>
        <dbReference type="EMBL" id="MDT0582788.1"/>
    </source>
</evidence>
<name>A0AAW8R3Y5_9ALTE</name>
<evidence type="ECO:0000259" key="6">
    <source>
        <dbReference type="Pfam" id="PF13860"/>
    </source>
</evidence>
<dbReference type="InterPro" id="IPR025965">
    <property type="entry name" value="FlgD/Vpr_Ig-like"/>
</dbReference>
<feature type="domain" description="FlgD/Vpr Ig-like" evidence="6">
    <location>
        <begin position="124"/>
        <end position="181"/>
    </location>
</feature>
<dbReference type="InterPro" id="IPR005648">
    <property type="entry name" value="FlgD"/>
</dbReference>
<keyword evidence="8" id="KW-0282">Flagellum</keyword>
<evidence type="ECO:0000256" key="3">
    <source>
        <dbReference type="ARBA" id="ARBA00022795"/>
    </source>
</evidence>
<evidence type="ECO:0000259" key="7">
    <source>
        <dbReference type="Pfam" id="PF13861"/>
    </source>
</evidence>
<dbReference type="Gene3D" id="2.60.40.4070">
    <property type="match status" value="1"/>
</dbReference>
<dbReference type="GO" id="GO:0044781">
    <property type="term" value="P:bacterial-type flagellum organization"/>
    <property type="evidence" value="ECO:0007669"/>
    <property type="project" value="UniProtKB-UniRule"/>
</dbReference>
<keyword evidence="8" id="KW-0966">Cell projection</keyword>
<evidence type="ECO:0000256" key="5">
    <source>
        <dbReference type="RuleBase" id="RU362076"/>
    </source>
</evidence>
<keyword evidence="3 5" id="KW-1005">Bacterial flagellum biogenesis</keyword>
<evidence type="ECO:0000313" key="9">
    <source>
        <dbReference type="Proteomes" id="UP001249020"/>
    </source>
</evidence>
<gene>
    <name evidence="8" type="primary">flgD</name>
    <name evidence="8" type="ORF">RM544_09560</name>
</gene>
<proteinExistence type="inferred from homology"/>
<feature type="domain" description="FlgD Tudor-like" evidence="7">
    <location>
        <begin position="89"/>
        <end position="225"/>
    </location>
</feature>
<evidence type="ECO:0000256" key="1">
    <source>
        <dbReference type="ARBA" id="ARBA00010577"/>
    </source>
</evidence>
<keyword evidence="9" id="KW-1185">Reference proteome</keyword>
<protein>
    <recommendedName>
        <fullName evidence="2 5">Basal-body rod modification protein FlgD</fullName>
    </recommendedName>
</protein>